<name>A0AA39I2M5_9BILA</name>
<reference evidence="1" key="1">
    <citation type="submission" date="2023-06" db="EMBL/GenBank/DDBJ databases">
        <title>Genomic analysis of the entomopathogenic nematode Steinernema hermaphroditum.</title>
        <authorList>
            <person name="Schwarz E.M."/>
            <person name="Heppert J.K."/>
            <person name="Baniya A."/>
            <person name="Schwartz H.T."/>
            <person name="Tan C.-H."/>
            <person name="Antoshechkin I."/>
            <person name="Sternberg P.W."/>
            <person name="Goodrich-Blair H."/>
            <person name="Dillman A.R."/>
        </authorList>
    </citation>
    <scope>NUCLEOTIDE SEQUENCE</scope>
    <source>
        <strain evidence="1">PS9179</strain>
        <tissue evidence="1">Whole animal</tissue>
    </source>
</reference>
<evidence type="ECO:0000313" key="2">
    <source>
        <dbReference type="Proteomes" id="UP001175271"/>
    </source>
</evidence>
<accession>A0AA39I2M5</accession>
<gene>
    <name evidence="1" type="ORF">QR680_011900</name>
</gene>
<organism evidence="1 2">
    <name type="scientific">Steinernema hermaphroditum</name>
    <dbReference type="NCBI Taxonomy" id="289476"/>
    <lineage>
        <taxon>Eukaryota</taxon>
        <taxon>Metazoa</taxon>
        <taxon>Ecdysozoa</taxon>
        <taxon>Nematoda</taxon>
        <taxon>Chromadorea</taxon>
        <taxon>Rhabditida</taxon>
        <taxon>Tylenchina</taxon>
        <taxon>Panagrolaimomorpha</taxon>
        <taxon>Strongyloidoidea</taxon>
        <taxon>Steinernematidae</taxon>
        <taxon>Steinernema</taxon>
    </lineage>
</organism>
<proteinExistence type="predicted"/>
<comment type="caution">
    <text evidence="1">The sequence shown here is derived from an EMBL/GenBank/DDBJ whole genome shotgun (WGS) entry which is preliminary data.</text>
</comment>
<keyword evidence="2" id="KW-1185">Reference proteome</keyword>
<protein>
    <submittedName>
        <fullName evidence="1">Uncharacterized protein</fullName>
    </submittedName>
</protein>
<sequence>MNVLKSFAEKAAAEKFQFDQIVVQLALVTLFNFVRTSSEPPTVYMIKDSPYFGYTVSHEPRGLVIERCQRVPCIKLNLAEVPDLVHGNYANFRAKREAIICFRAERKLDSFVKMAHVRTACRHLKANDSAEIPFCASYRIENVSICVIDYDSFDKTFDTSWLAANGIRSEKNGDRKEVDRDLPIDVVVDVRKS</sequence>
<dbReference type="Proteomes" id="UP001175271">
    <property type="component" value="Unassembled WGS sequence"/>
</dbReference>
<dbReference type="EMBL" id="JAUCMV010000002">
    <property type="protein sequence ID" value="KAK0415347.1"/>
    <property type="molecule type" value="Genomic_DNA"/>
</dbReference>
<evidence type="ECO:0000313" key="1">
    <source>
        <dbReference type="EMBL" id="KAK0415347.1"/>
    </source>
</evidence>
<dbReference type="AlphaFoldDB" id="A0AA39I2M5"/>